<keyword evidence="2" id="KW-0808">Transferase</keyword>
<organism evidence="2 3">
    <name type="scientific">Bifidobacterium breve</name>
    <dbReference type="NCBI Taxonomy" id="1685"/>
    <lineage>
        <taxon>Bacteria</taxon>
        <taxon>Bacillati</taxon>
        <taxon>Actinomycetota</taxon>
        <taxon>Actinomycetes</taxon>
        <taxon>Bifidobacteriales</taxon>
        <taxon>Bifidobacteriaceae</taxon>
        <taxon>Bifidobacterium</taxon>
    </lineage>
</organism>
<protein>
    <submittedName>
        <fullName evidence="2">Polysaccharide pyruvyl transferase family protein</fullName>
    </submittedName>
</protein>
<dbReference type="PANTHER" id="PTHR36836:SF1">
    <property type="entry name" value="COLANIC ACID BIOSYNTHESIS PROTEIN WCAK"/>
    <property type="match status" value="1"/>
</dbReference>
<dbReference type="SUPFAM" id="SSF53756">
    <property type="entry name" value="UDP-Glycosyltransferase/glycogen phosphorylase"/>
    <property type="match status" value="1"/>
</dbReference>
<evidence type="ECO:0000259" key="1">
    <source>
        <dbReference type="Pfam" id="PF04230"/>
    </source>
</evidence>
<gene>
    <name evidence="2" type="ORF">PUW55_11095</name>
</gene>
<proteinExistence type="predicted"/>
<evidence type="ECO:0000313" key="3">
    <source>
        <dbReference type="Proteomes" id="UP001219009"/>
    </source>
</evidence>
<dbReference type="EMBL" id="CP118083">
    <property type="protein sequence ID" value="WEB54704.1"/>
    <property type="molecule type" value="Genomic_DNA"/>
</dbReference>
<sequence length="472" mass="53811">MPYLDVGGMMGRIALCGVFDIPNYGDHLFPLVLRKELSRRGYTGDVVLFSPFQAEESFVENSNVHSLDDLERMHIEEPFSAIVVGGGEIIHWHRFGQKRTFSSIDFEAYPMDKVWLVPCFMKMKYNVPLLWNAPGIPFDFEADKALAHYLFSNIDYLSVRNDFSKQVLIDCGIPDTTIQRVPDTGFSLRNVATDQELQDARNHVFPELQHYAVFHCNRFIPEAEIDNVVATLRELHDGGYEIVLLPLAYTHGDEDILRTVHDACSFPCLIPQHPLSLLEIIGILSSCEIYVGTSLHGSVTASVFGRKTVSFDYQQTKKTRDLYHQLGRDAFYVTDGNQLAETVSDALKTQQPVDFSDIQQQLNQHFDKLFALITQGDIVIPNPSSQAAQFSDLVQKCFDAKYRSIGLAQRVNELNIALKDNEGFVNYFKPRAEYFESELNKQLSRVHELEELQQRPIKNNIAEHQKQVRNAK</sequence>
<feature type="domain" description="Polysaccharide pyruvyl transferase" evidence="1">
    <location>
        <begin position="23"/>
        <end position="314"/>
    </location>
</feature>
<dbReference type="Pfam" id="PF04230">
    <property type="entry name" value="PS_pyruv_trans"/>
    <property type="match status" value="1"/>
</dbReference>
<dbReference type="GO" id="GO:0016740">
    <property type="term" value="F:transferase activity"/>
    <property type="evidence" value="ECO:0007669"/>
    <property type="project" value="UniProtKB-KW"/>
</dbReference>
<dbReference type="PANTHER" id="PTHR36836">
    <property type="entry name" value="COLANIC ACID BIOSYNTHESIS PROTEIN WCAK"/>
    <property type="match status" value="1"/>
</dbReference>
<dbReference type="AlphaFoldDB" id="A0AAX3NK52"/>
<name>A0AAX3NK52_BIFBR</name>
<accession>A0AAX3NK52</accession>
<dbReference type="Proteomes" id="UP001219009">
    <property type="component" value="Chromosome"/>
</dbReference>
<evidence type="ECO:0000313" key="2">
    <source>
        <dbReference type="EMBL" id="WEB54704.1"/>
    </source>
</evidence>
<reference evidence="2" key="1">
    <citation type="submission" date="2023-02" db="EMBL/GenBank/DDBJ databases">
        <authorList>
            <person name="Whidbey C."/>
        </authorList>
    </citation>
    <scope>NUCLEOTIDE SEQUENCE</scope>
    <source>
        <strain evidence="2">VSI11</strain>
    </source>
</reference>
<dbReference type="RefSeq" id="WP_230957639.1">
    <property type="nucleotide sequence ID" value="NZ_CP021556.1"/>
</dbReference>
<dbReference type="InterPro" id="IPR007345">
    <property type="entry name" value="Polysacch_pyruvyl_Trfase"/>
</dbReference>